<organism evidence="8 9">
    <name type="scientific">Cyclotella atomus</name>
    <dbReference type="NCBI Taxonomy" id="382360"/>
    <lineage>
        <taxon>Eukaryota</taxon>
        <taxon>Sar</taxon>
        <taxon>Stramenopiles</taxon>
        <taxon>Ochrophyta</taxon>
        <taxon>Bacillariophyta</taxon>
        <taxon>Coscinodiscophyceae</taxon>
        <taxon>Thalassiosirophycidae</taxon>
        <taxon>Stephanodiscales</taxon>
        <taxon>Stephanodiscaceae</taxon>
        <taxon>Cyclotella</taxon>
    </lineage>
</organism>
<dbReference type="InterPro" id="IPR000432">
    <property type="entry name" value="DNA_mismatch_repair_MutS_C"/>
</dbReference>
<evidence type="ECO:0000256" key="5">
    <source>
        <dbReference type="SAM" id="MobiDB-lite"/>
    </source>
</evidence>
<comment type="similarity">
    <text evidence="1">Belongs to the DNA mismatch repair MutS family.</text>
</comment>
<dbReference type="AlphaFoldDB" id="A0ABD3NG28"/>
<reference evidence="8 9" key="1">
    <citation type="submission" date="2024-10" db="EMBL/GenBank/DDBJ databases">
        <title>Updated reference genomes for cyclostephanoid diatoms.</title>
        <authorList>
            <person name="Roberts W.R."/>
            <person name="Alverson A.J."/>
        </authorList>
    </citation>
    <scope>NUCLEOTIDE SEQUENCE [LARGE SCALE GENOMIC DNA]</scope>
    <source>
        <strain evidence="8 9">AJA010-31</strain>
    </source>
</reference>
<dbReference type="SUPFAM" id="SSF52540">
    <property type="entry name" value="P-loop containing nucleoside triphosphate hydrolases"/>
    <property type="match status" value="1"/>
</dbReference>
<dbReference type="PANTHER" id="PTHR11361">
    <property type="entry name" value="DNA MISMATCH REPAIR PROTEIN MUTS FAMILY MEMBER"/>
    <property type="match status" value="1"/>
</dbReference>
<evidence type="ECO:0000256" key="6">
    <source>
        <dbReference type="SAM" id="SignalP"/>
    </source>
</evidence>
<evidence type="ECO:0000256" key="4">
    <source>
        <dbReference type="ARBA" id="ARBA00023125"/>
    </source>
</evidence>
<evidence type="ECO:0000256" key="1">
    <source>
        <dbReference type="ARBA" id="ARBA00006271"/>
    </source>
</evidence>
<keyword evidence="3" id="KW-0067">ATP-binding</keyword>
<comment type="caution">
    <text evidence="8">The sequence shown here is derived from an EMBL/GenBank/DDBJ whole genome shotgun (WGS) entry which is preliminary data.</text>
</comment>
<evidence type="ECO:0000259" key="7">
    <source>
        <dbReference type="SMART" id="SM00534"/>
    </source>
</evidence>
<evidence type="ECO:0000256" key="3">
    <source>
        <dbReference type="ARBA" id="ARBA00022840"/>
    </source>
</evidence>
<proteinExistence type="inferred from homology"/>
<evidence type="ECO:0000256" key="2">
    <source>
        <dbReference type="ARBA" id="ARBA00022741"/>
    </source>
</evidence>
<dbReference type="Proteomes" id="UP001530400">
    <property type="component" value="Unassembled WGS sequence"/>
</dbReference>
<keyword evidence="9" id="KW-1185">Reference proteome</keyword>
<dbReference type="Pfam" id="PF00488">
    <property type="entry name" value="MutS_V"/>
    <property type="match status" value="1"/>
</dbReference>
<dbReference type="EMBL" id="JALLPJ020001169">
    <property type="protein sequence ID" value="KAL3775029.1"/>
    <property type="molecule type" value="Genomic_DNA"/>
</dbReference>
<keyword evidence="2" id="KW-0547">Nucleotide-binding</keyword>
<feature type="domain" description="DNA mismatch repair proteins mutS family" evidence="7">
    <location>
        <begin position="479"/>
        <end position="687"/>
    </location>
</feature>
<feature type="compositionally biased region" description="Basic and acidic residues" evidence="5">
    <location>
        <begin position="904"/>
        <end position="917"/>
    </location>
</feature>
<feature type="signal peptide" evidence="6">
    <location>
        <begin position="1"/>
        <end position="17"/>
    </location>
</feature>
<keyword evidence="4" id="KW-0238">DNA-binding</keyword>
<dbReference type="InterPro" id="IPR027417">
    <property type="entry name" value="P-loop_NTPase"/>
</dbReference>
<feature type="compositionally biased region" description="Basic residues" evidence="5">
    <location>
        <begin position="923"/>
        <end position="935"/>
    </location>
</feature>
<accession>A0ABD3NG28</accession>
<keyword evidence="6" id="KW-0732">Signal</keyword>
<dbReference type="PANTHER" id="PTHR11361:SF148">
    <property type="entry name" value="DNA MISMATCH REPAIR PROTEIN MSH6"/>
    <property type="match status" value="1"/>
</dbReference>
<protein>
    <recommendedName>
        <fullName evidence="7">DNA mismatch repair proteins mutS family domain-containing protein</fullName>
    </recommendedName>
</protein>
<gene>
    <name evidence="8" type="ORF">ACHAWO_007214</name>
</gene>
<feature type="region of interest" description="Disordered" evidence="5">
    <location>
        <begin position="904"/>
        <end position="935"/>
    </location>
</feature>
<name>A0ABD3NG28_9STRA</name>
<sequence>MMLSCIILMRAMFVSVAFTSLQSNNALSGTPTRDIQVGMSSTGSEHDAIGSSSRVDLSTYGSTQITSDVAQKDESNNHLPHHLVSKLDLDPLLRHVSTYACTRRGKDAILSLLPSPISSPLDLYLNKKNGRPSLFGNKSHKRRDWYLNEGRIVTSKRSEHKMPTFPIAQCASEATQEYNLVYQAMEVLRSQRSSTGRIPLPPMFQLRNVEISTTYTPETDDDEWIDACLSPLPLGSDILEEVDLYMILQAEQVSKLLLNTYEWAISEHVSNCVAILAEVITKPMQQLNDHDRVASEDGDSKAKDVMSSLSQLHETLRGSVETTREGSNSYQFRLSSKNHRFEELTELRQREEDILSRLNKTGTGTKEKAQANKLAMTREEIKILESQIQRSLIAAMTRAAPDVDLAFDALARLDVIFAKAAFGLEWNGVIPEVGEDGKVNVHKFIHPVLAIEKQFETDNGLGPQKIVPIDLLMPGRGSYQALLISGPNSGGKTLALKSFGLAAALVKLALPITLAQVSDDDPVVVDYFRDIFAEIGDNQSLLSGESTLMARLNSLSALIEKSSTAPDSSSNLVLLDELGGGTDPVAGAALAQAILETVLSNLNFKVVATTHSSELKSLALTNEKFKSACVTLDALSSGSDHSTKYNRKPTYQLRYGATGESFALGAASRCRPPLPIDVIERAAQLMSKDDSGDALLNHLEALDREVLAANIARQESEKIQSELSSMKHDTLAKLQSSDMYLSRLENRLEAIFQTLSNDDTKNAYELVGDSLDELKLLRKKVKTEEELLAEKGLRRVPENYSFYNGETVVILAEGEFKGYNGVVKMDELESTEQHAHDFTVTVIPTLDLFSLDEEEEPPLQLKRRDVAIWDYPDTFGYDYPTQTSKSNSSSTKVISLLSTLNVDRKTTKSNESDKRNEAFTSARQRKASRKGKKKK</sequence>
<evidence type="ECO:0000313" key="8">
    <source>
        <dbReference type="EMBL" id="KAL3775029.1"/>
    </source>
</evidence>
<dbReference type="SMART" id="SM00534">
    <property type="entry name" value="MUTSac"/>
    <property type="match status" value="1"/>
</dbReference>
<dbReference type="GO" id="GO:0003677">
    <property type="term" value="F:DNA binding"/>
    <property type="evidence" value="ECO:0007669"/>
    <property type="project" value="UniProtKB-KW"/>
</dbReference>
<dbReference type="InterPro" id="IPR045076">
    <property type="entry name" value="MutS"/>
</dbReference>
<dbReference type="Gene3D" id="3.40.50.300">
    <property type="entry name" value="P-loop containing nucleotide triphosphate hydrolases"/>
    <property type="match status" value="1"/>
</dbReference>
<feature type="chain" id="PRO_5044754094" description="DNA mismatch repair proteins mutS family domain-containing protein" evidence="6">
    <location>
        <begin position="18"/>
        <end position="935"/>
    </location>
</feature>
<evidence type="ECO:0000313" key="9">
    <source>
        <dbReference type="Proteomes" id="UP001530400"/>
    </source>
</evidence>
<dbReference type="GO" id="GO:0005524">
    <property type="term" value="F:ATP binding"/>
    <property type="evidence" value="ECO:0007669"/>
    <property type="project" value="UniProtKB-KW"/>
</dbReference>